<evidence type="ECO:0000313" key="2">
    <source>
        <dbReference type="Proteomes" id="UP001266305"/>
    </source>
</evidence>
<protein>
    <submittedName>
        <fullName evidence="1">Uncharacterized protein</fullName>
    </submittedName>
</protein>
<dbReference type="Proteomes" id="UP001266305">
    <property type="component" value="Unassembled WGS sequence"/>
</dbReference>
<proteinExistence type="predicted"/>
<accession>A0ABQ9U947</accession>
<evidence type="ECO:0000313" key="1">
    <source>
        <dbReference type="EMBL" id="KAK2093573.1"/>
    </source>
</evidence>
<name>A0ABQ9U947_SAGOE</name>
<organism evidence="1 2">
    <name type="scientific">Saguinus oedipus</name>
    <name type="common">Cotton-top tamarin</name>
    <name type="synonym">Oedipomidas oedipus</name>
    <dbReference type="NCBI Taxonomy" id="9490"/>
    <lineage>
        <taxon>Eukaryota</taxon>
        <taxon>Metazoa</taxon>
        <taxon>Chordata</taxon>
        <taxon>Craniata</taxon>
        <taxon>Vertebrata</taxon>
        <taxon>Euteleostomi</taxon>
        <taxon>Mammalia</taxon>
        <taxon>Eutheria</taxon>
        <taxon>Euarchontoglires</taxon>
        <taxon>Primates</taxon>
        <taxon>Haplorrhini</taxon>
        <taxon>Platyrrhini</taxon>
        <taxon>Cebidae</taxon>
        <taxon>Callitrichinae</taxon>
        <taxon>Saguinus</taxon>
    </lineage>
</organism>
<sequence length="62" mass="7025">MGVIQRAMVKACPHVWFERSEVKDRHLVAKRLEKGESGVSNAKRFAADRDIKTLLVELTESS</sequence>
<dbReference type="EMBL" id="JASSZA010000014">
    <property type="protein sequence ID" value="KAK2093573.1"/>
    <property type="molecule type" value="Genomic_DNA"/>
</dbReference>
<comment type="caution">
    <text evidence="1">The sequence shown here is derived from an EMBL/GenBank/DDBJ whole genome shotgun (WGS) entry which is preliminary data.</text>
</comment>
<keyword evidence="2" id="KW-1185">Reference proteome</keyword>
<reference evidence="1 2" key="1">
    <citation type="submission" date="2023-05" db="EMBL/GenBank/DDBJ databases">
        <title>B98-5 Cell Line De Novo Hybrid Assembly: An Optical Mapping Approach.</title>
        <authorList>
            <person name="Kananen K."/>
            <person name="Auerbach J.A."/>
            <person name="Kautto E."/>
            <person name="Blachly J.S."/>
        </authorList>
    </citation>
    <scope>NUCLEOTIDE SEQUENCE [LARGE SCALE GENOMIC DNA]</scope>
    <source>
        <strain evidence="1">B95-8</strain>
        <tissue evidence="1">Cell line</tissue>
    </source>
</reference>
<gene>
    <name evidence="1" type="ORF">P7K49_027311</name>
</gene>